<protein>
    <submittedName>
        <fullName evidence="2">Uncharacterized protein</fullName>
    </submittedName>
</protein>
<keyword evidence="3" id="KW-1185">Reference proteome</keyword>
<proteinExistence type="predicted"/>
<accession>A0A2N9JAV0</accession>
<sequence>MTDAAVESAESGELTTREGLRKRRFDPKPAAFKCRRCDVRHICNAARTR</sequence>
<evidence type="ECO:0000313" key="2">
    <source>
        <dbReference type="EMBL" id="SPD85281.1"/>
    </source>
</evidence>
<dbReference type="KEGG" id="mgg:MPLG2_0245"/>
<gene>
    <name evidence="2" type="ORF">MPLG2_0245</name>
</gene>
<evidence type="ECO:0000313" key="3">
    <source>
        <dbReference type="Proteomes" id="UP000238164"/>
    </source>
</evidence>
<reference evidence="2 3" key="1">
    <citation type="submission" date="2018-02" db="EMBL/GenBank/DDBJ databases">
        <authorList>
            <person name="Cohen D.B."/>
            <person name="Kent A.D."/>
        </authorList>
    </citation>
    <scope>NUCLEOTIDE SEQUENCE [LARGE SCALE GENOMIC DNA]</scope>
    <source>
        <strain evidence="2">1</strain>
    </source>
</reference>
<evidence type="ECO:0000256" key="1">
    <source>
        <dbReference type="SAM" id="MobiDB-lite"/>
    </source>
</evidence>
<organism evidence="2 3">
    <name type="scientific">Micropruina glycogenica</name>
    <dbReference type="NCBI Taxonomy" id="75385"/>
    <lineage>
        <taxon>Bacteria</taxon>
        <taxon>Bacillati</taxon>
        <taxon>Actinomycetota</taxon>
        <taxon>Actinomycetes</taxon>
        <taxon>Propionibacteriales</taxon>
        <taxon>Nocardioidaceae</taxon>
        <taxon>Micropruina</taxon>
    </lineage>
</organism>
<dbReference type="Proteomes" id="UP000238164">
    <property type="component" value="Chromosome 1"/>
</dbReference>
<dbReference type="AlphaFoldDB" id="A0A2N9JAV0"/>
<feature type="region of interest" description="Disordered" evidence="1">
    <location>
        <begin position="1"/>
        <end position="22"/>
    </location>
</feature>
<dbReference type="EMBL" id="LT985188">
    <property type="protein sequence ID" value="SPD85281.1"/>
    <property type="molecule type" value="Genomic_DNA"/>
</dbReference>
<name>A0A2N9JAV0_9ACTN</name>